<sequence length="845" mass="97328">MCALKRLYFVVLISLLLHGCANGKKTKKIKRPIDDEETTPQPNVVTYSSFGFNDVGNAYDGFVPSSPDYANYLSNSNQESSTRLYAPAFPTAMDHSPYGQQEAGFPGSAPDNREHAMLQYNPGTYNFGNSPNYGSSHLDMPSQVGREDNGDGNEDEYNAPVYGTKLGSKGNKMRPGHNFNSSIVYGSSPYNPVEEKAPSYHEMQAAEEQNKHQSQQGESGASSYNYFNNYAPIFPSSGNSNDGEDTKQNSNPGPNSVKYNKVVDFTKYKPSYPLELDNKYATGTVRPSNMNMNNMNIYNSMTNGQNDNSFSNQYYPSDNENQQTQKYKQEQYEPDEPEQVASKPIGTNYMEFSVNHVQNPNNYKEAKSNAEYKDKFKTKPWNNYNAEVNNYKNSFKNNEYNDTKSNFRRPFRANNDEAAASSNTNVVDFTNYRYPETDFSNFKNMNDYKSEGSENYPSVQSFKYQDVQGESDYYSQLKGLFTTTPSSTSHWGSMFKNGDRQRPKKPQSTDDEVVHIPKRLKLHKQQTGKHSEYQSPLKHGLYKGKPLDEWNKEVSNRFKNEEDLLGLRNHDTSHPQYLPNFKQAFADAEDQFKNYMSEAEYKKLVDKWRQSYMRSKYGPNKDTEAYGSETRPMHVPIPKPYPIEVPHPVIVPVPQPYPVRVPVPKPVAVPVIREITVPIEKPVPYPVIKKVPYPVEKPVPVHVEKEVQVPVMKPYAVPVPHVRPVFHHSRPYDEVEGERELDHEELDYMPRPEASRGKKYIRSSYKKTRSNRNRSRRRPSSSYYNRRRMPVRRSTPAPARAEPPRPRRRPPPAWGLPRHRYAPSHDYDDDRELDHEHPHNEYYEH</sequence>
<feature type="compositionally biased region" description="Polar residues" evidence="1">
    <location>
        <begin position="212"/>
        <end position="228"/>
    </location>
</feature>
<evidence type="ECO:0000256" key="2">
    <source>
        <dbReference type="SAM" id="SignalP"/>
    </source>
</evidence>
<feature type="compositionally biased region" description="Basic residues" evidence="1">
    <location>
        <begin position="757"/>
        <end position="791"/>
    </location>
</feature>
<feature type="compositionally biased region" description="Basic and acidic residues" evidence="1">
    <location>
        <begin position="732"/>
        <end position="756"/>
    </location>
</feature>
<feature type="region of interest" description="Disordered" evidence="1">
    <location>
        <begin position="490"/>
        <end position="511"/>
    </location>
</feature>
<feature type="compositionally biased region" description="Basic and acidic residues" evidence="1">
    <location>
        <begin position="823"/>
        <end position="845"/>
    </location>
</feature>
<evidence type="ECO:0000256" key="1">
    <source>
        <dbReference type="SAM" id="MobiDB-lite"/>
    </source>
</evidence>
<feature type="region of interest" description="Disordered" evidence="1">
    <location>
        <begin position="732"/>
        <end position="845"/>
    </location>
</feature>
<dbReference type="Proteomes" id="UP000823941">
    <property type="component" value="Chromosome 22"/>
</dbReference>
<evidence type="ECO:0000313" key="3">
    <source>
        <dbReference type="EMBL" id="KAG7299740.1"/>
    </source>
</evidence>
<evidence type="ECO:0000313" key="4">
    <source>
        <dbReference type="Proteomes" id="UP000823941"/>
    </source>
</evidence>
<dbReference type="EMBL" id="JAHIBW010000022">
    <property type="protein sequence ID" value="KAG7299740.1"/>
    <property type="molecule type" value="Genomic_DNA"/>
</dbReference>
<keyword evidence="2" id="KW-0732">Signal</keyword>
<name>A0ABQ7Q3D6_PLUXY</name>
<dbReference type="PANTHER" id="PTHR47771">
    <property type="entry name" value="LD27203P-RELATED"/>
    <property type="match status" value="1"/>
</dbReference>
<gene>
    <name evidence="3" type="ORF">JYU34_016743</name>
</gene>
<dbReference type="PANTHER" id="PTHR47771:SF12">
    <property type="entry name" value="HL02234P-RELATED"/>
    <property type="match status" value="1"/>
</dbReference>
<accession>A0ABQ7Q3D6</accession>
<keyword evidence="4" id="KW-1185">Reference proteome</keyword>
<feature type="compositionally biased region" description="Polar residues" evidence="1">
    <location>
        <begin position="304"/>
        <end position="318"/>
    </location>
</feature>
<protein>
    <submittedName>
        <fullName evidence="3">Uncharacterized protein</fullName>
    </submittedName>
</protein>
<comment type="caution">
    <text evidence="3">The sequence shown here is derived from an EMBL/GenBank/DDBJ whole genome shotgun (WGS) entry which is preliminary data.</text>
</comment>
<proteinExistence type="predicted"/>
<feature type="chain" id="PRO_5046109715" evidence="2">
    <location>
        <begin position="24"/>
        <end position="845"/>
    </location>
</feature>
<feature type="compositionally biased region" description="Polar residues" evidence="1">
    <location>
        <begin position="248"/>
        <end position="258"/>
    </location>
</feature>
<feature type="region of interest" description="Disordered" evidence="1">
    <location>
        <begin position="201"/>
        <end position="259"/>
    </location>
</feature>
<organism evidence="3 4">
    <name type="scientific">Plutella xylostella</name>
    <name type="common">Diamondback moth</name>
    <name type="synonym">Plutella maculipennis</name>
    <dbReference type="NCBI Taxonomy" id="51655"/>
    <lineage>
        <taxon>Eukaryota</taxon>
        <taxon>Metazoa</taxon>
        <taxon>Ecdysozoa</taxon>
        <taxon>Arthropoda</taxon>
        <taxon>Hexapoda</taxon>
        <taxon>Insecta</taxon>
        <taxon>Pterygota</taxon>
        <taxon>Neoptera</taxon>
        <taxon>Endopterygota</taxon>
        <taxon>Lepidoptera</taxon>
        <taxon>Glossata</taxon>
        <taxon>Ditrysia</taxon>
        <taxon>Yponomeutoidea</taxon>
        <taxon>Plutellidae</taxon>
        <taxon>Plutella</taxon>
    </lineage>
</organism>
<feature type="region of interest" description="Disordered" evidence="1">
    <location>
        <begin position="298"/>
        <end position="339"/>
    </location>
</feature>
<reference evidence="3 4" key="1">
    <citation type="submission" date="2021-06" db="EMBL/GenBank/DDBJ databases">
        <title>A haploid diamondback moth (Plutella xylostella L.) genome assembly resolves 31 chromosomes and identifies a diamide resistance mutation.</title>
        <authorList>
            <person name="Ward C.M."/>
            <person name="Perry K.D."/>
            <person name="Baker G."/>
            <person name="Powis K."/>
            <person name="Heckel D.G."/>
            <person name="Baxter S.W."/>
        </authorList>
    </citation>
    <scope>NUCLEOTIDE SEQUENCE [LARGE SCALE GENOMIC DNA]</scope>
    <source>
        <strain evidence="3 4">LV</strain>
        <tissue evidence="3">Single pupa</tissue>
    </source>
</reference>
<feature type="signal peptide" evidence="2">
    <location>
        <begin position="1"/>
        <end position="23"/>
    </location>
</feature>